<keyword evidence="10" id="KW-1185">Reference proteome</keyword>
<feature type="transmembrane region" description="Helical" evidence="8">
    <location>
        <begin position="306"/>
        <end position="323"/>
    </location>
</feature>
<dbReference type="RefSeq" id="WP_406791065.1">
    <property type="nucleotide sequence ID" value="NZ_JBJHZX010000005.1"/>
</dbReference>
<protein>
    <submittedName>
        <fullName evidence="9">Endospore germination permease</fullName>
    </submittedName>
</protein>
<gene>
    <name evidence="9" type="ORF">ACJDU8_05070</name>
</gene>
<evidence type="ECO:0000313" key="10">
    <source>
        <dbReference type="Proteomes" id="UP001623660"/>
    </source>
</evidence>
<evidence type="ECO:0000256" key="5">
    <source>
        <dbReference type="ARBA" id="ARBA00022692"/>
    </source>
</evidence>
<feature type="transmembrane region" description="Helical" evidence="8">
    <location>
        <begin position="43"/>
        <end position="63"/>
    </location>
</feature>
<evidence type="ECO:0000313" key="9">
    <source>
        <dbReference type="EMBL" id="MFL0194948.1"/>
    </source>
</evidence>
<keyword evidence="7 8" id="KW-0472">Membrane</keyword>
<evidence type="ECO:0000256" key="7">
    <source>
        <dbReference type="ARBA" id="ARBA00023136"/>
    </source>
</evidence>
<feature type="transmembrane region" description="Helical" evidence="8">
    <location>
        <begin position="12"/>
        <end position="31"/>
    </location>
</feature>
<reference evidence="9 10" key="1">
    <citation type="submission" date="2024-11" db="EMBL/GenBank/DDBJ databases">
        <authorList>
            <person name="Heng Y.C."/>
            <person name="Lim A.C.H."/>
            <person name="Lee J.K.Y."/>
            <person name="Kittelmann S."/>
        </authorList>
    </citation>
    <scope>NUCLEOTIDE SEQUENCE [LARGE SCALE GENOMIC DNA]</scope>
    <source>
        <strain evidence="9 10">WILCCON 0269</strain>
    </source>
</reference>
<evidence type="ECO:0000256" key="8">
    <source>
        <dbReference type="SAM" id="Phobius"/>
    </source>
</evidence>
<comment type="caution">
    <text evidence="9">The sequence shown here is derived from an EMBL/GenBank/DDBJ whole genome shotgun (WGS) entry which is preliminary data.</text>
</comment>
<dbReference type="EMBL" id="JBJHZX010000005">
    <property type="protein sequence ID" value="MFL0194948.1"/>
    <property type="molecule type" value="Genomic_DNA"/>
</dbReference>
<evidence type="ECO:0000256" key="6">
    <source>
        <dbReference type="ARBA" id="ARBA00022989"/>
    </source>
</evidence>
<feature type="transmembrane region" description="Helical" evidence="8">
    <location>
        <begin position="83"/>
        <end position="112"/>
    </location>
</feature>
<evidence type="ECO:0000256" key="3">
    <source>
        <dbReference type="ARBA" id="ARBA00022448"/>
    </source>
</evidence>
<sequence>MKKVVSNAITPGEVTFLLIGSMIGIGILSLPNDLINIAKQDSWISAIIGAVYPLYMVIAASLICKKHPEENILILSKKYFGKFFGSILNLVFLLYFVVFATAIAFGICIVLGTLVVSFLSPLKILMVLFFLAAYTSTKGLKVLGRINQFMFLYTIFLSFILAVALAKGTYLNMCPILGSGTLNIIKASKQSIFAYGGIEILFLIYPYMTDKTKIMKSSLLSVIITAIIYFWVTFITIYYVGVDLIPKMQWSVNSVTKTLEVPVINNFRFIFIILWATLICKTISNNYFTTALILKDFFPKIKMKKIIYVIYPLMVYLSLRYKNPATRVDFLNYIIPKYTLYNIAYVTAITLRIYLKKDNKNEK</sequence>
<feature type="transmembrane region" description="Helical" evidence="8">
    <location>
        <begin position="149"/>
        <end position="170"/>
    </location>
</feature>
<proteinExistence type="inferred from homology"/>
<dbReference type="Pfam" id="PF03845">
    <property type="entry name" value="Spore_permease"/>
    <property type="match status" value="1"/>
</dbReference>
<feature type="transmembrane region" description="Helical" evidence="8">
    <location>
        <begin position="269"/>
        <end position="294"/>
    </location>
</feature>
<dbReference type="PANTHER" id="PTHR34975:SF2">
    <property type="entry name" value="SPORE GERMINATION PROTEIN A2"/>
    <property type="match status" value="1"/>
</dbReference>
<accession>A0ABW8SI85</accession>
<name>A0ABW8SI85_9CLOT</name>
<comment type="subcellular location">
    <subcellularLocation>
        <location evidence="1">Membrane</location>
        <topology evidence="1">Multi-pass membrane protein</topology>
    </subcellularLocation>
</comment>
<dbReference type="Gene3D" id="1.20.1740.10">
    <property type="entry name" value="Amino acid/polyamine transporter I"/>
    <property type="match status" value="1"/>
</dbReference>
<feature type="transmembrane region" description="Helical" evidence="8">
    <location>
        <begin position="335"/>
        <end position="355"/>
    </location>
</feature>
<keyword evidence="6 8" id="KW-1133">Transmembrane helix</keyword>
<dbReference type="InterPro" id="IPR004761">
    <property type="entry name" value="Spore_GerAB"/>
</dbReference>
<feature type="transmembrane region" description="Helical" evidence="8">
    <location>
        <begin position="190"/>
        <end position="207"/>
    </location>
</feature>
<evidence type="ECO:0000256" key="2">
    <source>
        <dbReference type="ARBA" id="ARBA00007998"/>
    </source>
</evidence>
<keyword evidence="3" id="KW-0813">Transport</keyword>
<organism evidence="9 10">
    <name type="scientific">Candidatus Clostridium eludens</name>
    <dbReference type="NCBI Taxonomy" id="3381663"/>
    <lineage>
        <taxon>Bacteria</taxon>
        <taxon>Bacillati</taxon>
        <taxon>Bacillota</taxon>
        <taxon>Clostridia</taxon>
        <taxon>Eubacteriales</taxon>
        <taxon>Clostridiaceae</taxon>
        <taxon>Clostridium</taxon>
    </lineage>
</organism>
<evidence type="ECO:0000256" key="1">
    <source>
        <dbReference type="ARBA" id="ARBA00004141"/>
    </source>
</evidence>
<dbReference type="Proteomes" id="UP001623660">
    <property type="component" value="Unassembled WGS sequence"/>
</dbReference>
<dbReference type="PANTHER" id="PTHR34975">
    <property type="entry name" value="SPORE GERMINATION PROTEIN A2"/>
    <property type="match status" value="1"/>
</dbReference>
<comment type="similarity">
    <text evidence="2">Belongs to the amino acid-polyamine-organocation (APC) superfamily. Spore germination protein (SGP) (TC 2.A.3.9) family.</text>
</comment>
<feature type="transmembrane region" description="Helical" evidence="8">
    <location>
        <begin position="118"/>
        <end position="137"/>
    </location>
</feature>
<feature type="transmembrane region" description="Helical" evidence="8">
    <location>
        <begin position="219"/>
        <end position="240"/>
    </location>
</feature>
<keyword evidence="5 8" id="KW-0812">Transmembrane</keyword>
<dbReference type="NCBIfam" id="TIGR00912">
    <property type="entry name" value="2A0309"/>
    <property type="match status" value="1"/>
</dbReference>
<keyword evidence="4" id="KW-0309">Germination</keyword>
<evidence type="ECO:0000256" key="4">
    <source>
        <dbReference type="ARBA" id="ARBA00022544"/>
    </source>
</evidence>